<dbReference type="OrthoDB" id="6199080at2"/>
<dbReference type="EMBL" id="PDUD01000056">
    <property type="protein sequence ID" value="PHN01393.1"/>
    <property type="molecule type" value="Genomic_DNA"/>
</dbReference>
<protein>
    <submittedName>
        <fullName evidence="1">Uncharacterized protein</fullName>
    </submittedName>
</protein>
<keyword evidence="2" id="KW-1185">Reference proteome</keyword>
<dbReference type="AlphaFoldDB" id="A0A2D0N101"/>
<proteinExistence type="predicted"/>
<accession>A0A2D0N101</accession>
<reference evidence="1 2" key="1">
    <citation type="submission" date="2017-10" db="EMBL/GenBank/DDBJ databases">
        <title>The draft genome sequence of Lewinella nigricans NBRC 102662.</title>
        <authorList>
            <person name="Wang K."/>
        </authorList>
    </citation>
    <scope>NUCLEOTIDE SEQUENCE [LARGE SCALE GENOMIC DNA]</scope>
    <source>
        <strain evidence="1 2">NBRC 102662</strain>
    </source>
</reference>
<name>A0A2D0N101_FLAN2</name>
<sequence>MTSELHKFLIEIDEVGNWEYPRASRTKTSWEEIEAIQEEFAAIIPEKFEIDRWVQDASFLTDLALFNDHPDRQGVVQQSFKLAFRFSNFGKMYSMLGSDIANESDYPISQLKSVLRDRGFVYISSEDLDQAYDGKNPPIRKNMTWWDRYFDYL</sequence>
<organism evidence="1 2">
    <name type="scientific">Flavilitoribacter nigricans (strain ATCC 23147 / DSM 23189 / NBRC 102662 / NCIMB 1420 / SS-2)</name>
    <name type="common">Lewinella nigricans</name>
    <dbReference type="NCBI Taxonomy" id="1122177"/>
    <lineage>
        <taxon>Bacteria</taxon>
        <taxon>Pseudomonadati</taxon>
        <taxon>Bacteroidota</taxon>
        <taxon>Saprospiria</taxon>
        <taxon>Saprospirales</taxon>
        <taxon>Lewinellaceae</taxon>
        <taxon>Flavilitoribacter</taxon>
    </lineage>
</organism>
<evidence type="ECO:0000313" key="2">
    <source>
        <dbReference type="Proteomes" id="UP000223913"/>
    </source>
</evidence>
<dbReference type="RefSeq" id="WP_099155262.1">
    <property type="nucleotide sequence ID" value="NZ_PDUD01000056.1"/>
</dbReference>
<comment type="caution">
    <text evidence="1">The sequence shown here is derived from an EMBL/GenBank/DDBJ whole genome shotgun (WGS) entry which is preliminary data.</text>
</comment>
<evidence type="ECO:0000313" key="1">
    <source>
        <dbReference type="EMBL" id="PHN01393.1"/>
    </source>
</evidence>
<gene>
    <name evidence="1" type="ORF">CRP01_37655</name>
</gene>
<dbReference type="Proteomes" id="UP000223913">
    <property type="component" value="Unassembled WGS sequence"/>
</dbReference>